<dbReference type="Gene3D" id="3.20.10.10">
    <property type="entry name" value="D-amino Acid Aminotransferase, subunit A, domain 2"/>
    <property type="match status" value="1"/>
</dbReference>
<comment type="similarity">
    <text evidence="1">Belongs to the class-IV pyridoxal-phosphate-dependent aminotransferase family.</text>
</comment>
<dbReference type="GO" id="GO:0008696">
    <property type="term" value="F:4-amino-4-deoxychorismate lyase activity"/>
    <property type="evidence" value="ECO:0007669"/>
    <property type="project" value="UniProtKB-EC"/>
</dbReference>
<dbReference type="RefSeq" id="WP_386769331.1">
    <property type="nucleotide sequence ID" value="NZ_BAAAKI010000001.1"/>
</dbReference>
<comment type="caution">
    <text evidence="2">The sequence shown here is derived from an EMBL/GenBank/DDBJ whole genome shotgun (WGS) entry which is preliminary data.</text>
</comment>
<dbReference type="EMBL" id="JBHSUA010000015">
    <property type="protein sequence ID" value="MFC6396666.1"/>
    <property type="molecule type" value="Genomic_DNA"/>
</dbReference>
<dbReference type="PANTHER" id="PTHR42743">
    <property type="entry name" value="AMINO-ACID AMINOTRANSFERASE"/>
    <property type="match status" value="1"/>
</dbReference>
<organism evidence="2 3">
    <name type="scientific">Luteococcus sanguinis</name>
    <dbReference type="NCBI Taxonomy" id="174038"/>
    <lineage>
        <taxon>Bacteria</taxon>
        <taxon>Bacillati</taxon>
        <taxon>Actinomycetota</taxon>
        <taxon>Actinomycetes</taxon>
        <taxon>Propionibacteriales</taxon>
        <taxon>Propionibacteriaceae</taxon>
        <taxon>Luteococcus</taxon>
    </lineage>
</organism>
<dbReference type="InterPro" id="IPR036038">
    <property type="entry name" value="Aminotransferase-like"/>
</dbReference>
<keyword evidence="2" id="KW-0456">Lyase</keyword>
<reference evidence="3" key="1">
    <citation type="journal article" date="2019" name="Int. J. Syst. Evol. Microbiol.">
        <title>The Global Catalogue of Microorganisms (GCM) 10K type strain sequencing project: providing services to taxonomists for standard genome sequencing and annotation.</title>
        <authorList>
            <consortium name="The Broad Institute Genomics Platform"/>
            <consortium name="The Broad Institute Genome Sequencing Center for Infectious Disease"/>
            <person name="Wu L."/>
            <person name="Ma J."/>
        </authorList>
    </citation>
    <scope>NUCLEOTIDE SEQUENCE [LARGE SCALE GENOMIC DNA]</scope>
    <source>
        <strain evidence="3">CGMCC 1.15277</strain>
    </source>
</reference>
<dbReference type="InterPro" id="IPR001544">
    <property type="entry name" value="Aminotrans_IV"/>
</dbReference>
<dbReference type="SUPFAM" id="SSF56752">
    <property type="entry name" value="D-aminoacid aminotransferase-like PLP-dependent enzymes"/>
    <property type="match status" value="1"/>
</dbReference>
<name>A0ABW1X0J4_9ACTN</name>
<evidence type="ECO:0000313" key="3">
    <source>
        <dbReference type="Proteomes" id="UP001596266"/>
    </source>
</evidence>
<dbReference type="Proteomes" id="UP001596266">
    <property type="component" value="Unassembled WGS sequence"/>
</dbReference>
<dbReference type="InterPro" id="IPR043131">
    <property type="entry name" value="BCAT-like_N"/>
</dbReference>
<protein>
    <submittedName>
        <fullName evidence="2">Aminodeoxychorismate lyase</fullName>
        <ecNumber evidence="2">4.1.3.38</ecNumber>
    </submittedName>
</protein>
<keyword evidence="3" id="KW-1185">Reference proteome</keyword>
<accession>A0ABW1X0J4</accession>
<dbReference type="InterPro" id="IPR043132">
    <property type="entry name" value="BCAT-like_C"/>
</dbReference>
<proteinExistence type="inferred from homology"/>
<dbReference type="Pfam" id="PF01063">
    <property type="entry name" value="Aminotran_4"/>
    <property type="match status" value="1"/>
</dbReference>
<dbReference type="Gene3D" id="3.30.470.10">
    <property type="match status" value="1"/>
</dbReference>
<dbReference type="EC" id="4.1.3.38" evidence="2"/>
<dbReference type="NCBIfam" id="NF005888">
    <property type="entry name" value="PRK07849.1-3"/>
    <property type="match status" value="1"/>
</dbReference>
<evidence type="ECO:0000313" key="2">
    <source>
        <dbReference type="EMBL" id="MFC6396666.1"/>
    </source>
</evidence>
<dbReference type="InterPro" id="IPR050571">
    <property type="entry name" value="Class-IV_PLP-Dep_Aminotrnsfr"/>
</dbReference>
<evidence type="ECO:0000256" key="1">
    <source>
        <dbReference type="ARBA" id="ARBA00009320"/>
    </source>
</evidence>
<sequence length="281" mass="30017">MTAVMGEGVLSPGAPVVGADDLGLTRGDGCFDATRVHTHDDGVSDVDNLEAHLARLNRSIVGLGAQPDDLDAWHELVDEAVASWASPGEATLKIMWTRGLESVSSDPVRMLTITPMTEVALAQRHGIKVTTLTRGMPSDAFADAPWLLGGVKSLSYAVNKAALREAKARGVDDVLFTSTDGYCLEGPTSALLVLRDGVLYTTPRGATGVLDSITADIIFDRARNNGWQCEDKLMTPKWVSKADSAWLVSSVRGAAPILELDGKQLGLVNQVHKKIVRWAGF</sequence>
<dbReference type="PANTHER" id="PTHR42743:SF11">
    <property type="entry name" value="AMINODEOXYCHORISMATE LYASE"/>
    <property type="match status" value="1"/>
</dbReference>
<gene>
    <name evidence="2" type="ORF">ACFP57_06660</name>
</gene>